<organism evidence="3 4">
    <name type="scientific">Chitinophaga tropicalis</name>
    <dbReference type="NCBI Taxonomy" id="2683588"/>
    <lineage>
        <taxon>Bacteria</taxon>
        <taxon>Pseudomonadati</taxon>
        <taxon>Bacteroidota</taxon>
        <taxon>Chitinophagia</taxon>
        <taxon>Chitinophagales</taxon>
        <taxon>Chitinophagaceae</taxon>
        <taxon>Chitinophaga</taxon>
    </lineage>
</organism>
<dbReference type="EMBL" id="WRXN01000013">
    <property type="protein sequence ID" value="MVT11429.1"/>
    <property type="molecule type" value="Genomic_DNA"/>
</dbReference>
<accession>A0A7K1UAM5</accession>
<dbReference type="Gene3D" id="3.60.15.10">
    <property type="entry name" value="Ribonuclease Z/Hydroxyacylglutathione hydrolase-like"/>
    <property type="match status" value="1"/>
</dbReference>
<dbReference type="RefSeq" id="WP_157308856.1">
    <property type="nucleotide sequence ID" value="NZ_WRXN01000013.1"/>
</dbReference>
<dbReference type="InterPro" id="IPR001279">
    <property type="entry name" value="Metallo-B-lactamas"/>
</dbReference>
<dbReference type="InterPro" id="IPR036866">
    <property type="entry name" value="RibonucZ/Hydroxyglut_hydro"/>
</dbReference>
<dbReference type="GO" id="GO:0016787">
    <property type="term" value="F:hydrolase activity"/>
    <property type="evidence" value="ECO:0007669"/>
    <property type="project" value="UniProtKB-KW"/>
</dbReference>
<dbReference type="Pfam" id="PF18456">
    <property type="entry name" value="CmlA_N"/>
    <property type="match status" value="1"/>
</dbReference>
<evidence type="ECO:0000313" key="4">
    <source>
        <dbReference type="Proteomes" id="UP000461730"/>
    </source>
</evidence>
<dbReference type="PANTHER" id="PTHR43546:SF3">
    <property type="entry name" value="UPF0173 METAL-DEPENDENT HYDROLASE MJ1163"/>
    <property type="match status" value="1"/>
</dbReference>
<sequence>MKSEKLYLKPNVIIEPLIERWYAWTHLVSPATAAMNIAGRHLKIMNSYIQAPQIHAAAVLNPKMLGGPFMDYGGKRVDEVRKLRSKTLERQAKSIELADAIKELDRMLKTHAKGYSLETLYEKVPEILKGYVELTYDLNNHPSFRIFESLLYKSEFYNKSSQSIALWITDNDERPFCLSTPRLDEPHVLHLDIPFDHPGIDTLSKMKREAGSVDEIAEILGVKEEDRALFNTFFTTQKYPVYRKYKGDFVRMRYFGHACILIETKDVSILVDPLISYYGYESSVAHFSDVDLPDVIDYVLITHNHQDHILFETLLPLRHKIKNIIVPRTTTGALQDPNLKLVFNQLGFRNVTEIDVMEEVKFDNCTITGVPFTGEHSDLNIQAKTCYHIAIDKFTFLFVADSRIVEAKLYEHVHNSIGDVDVIFLGMECDGAPLSWLYGPLLTEELPRDKDQSRRLSGSNYEKGMHLVNIFNPKETYVYAMGQEPWLEFISTVRYTDESNPIIQSNRLVQECTERGIIAERLFGEKELLYGYSEVLAEVAS</sequence>
<protein>
    <submittedName>
        <fullName evidence="3">MBL fold metallo-hydrolase</fullName>
    </submittedName>
</protein>
<gene>
    <name evidence="3" type="ORF">GO493_24400</name>
</gene>
<feature type="domain" description="Metallo-beta-lactamase" evidence="1">
    <location>
        <begin position="269"/>
        <end position="425"/>
    </location>
</feature>
<evidence type="ECO:0000259" key="2">
    <source>
        <dbReference type="Pfam" id="PF18456"/>
    </source>
</evidence>
<dbReference type="Pfam" id="PF12706">
    <property type="entry name" value="Lactamase_B_2"/>
    <property type="match status" value="1"/>
</dbReference>
<keyword evidence="3" id="KW-0378">Hydrolase</keyword>
<dbReference type="AlphaFoldDB" id="A0A7K1UAM5"/>
<dbReference type="SUPFAM" id="SSF56281">
    <property type="entry name" value="Metallo-hydrolase/oxidoreductase"/>
    <property type="match status" value="1"/>
</dbReference>
<dbReference type="Proteomes" id="UP000461730">
    <property type="component" value="Unassembled WGS sequence"/>
</dbReference>
<dbReference type="InterPro" id="IPR041141">
    <property type="entry name" value="CmlA_N"/>
</dbReference>
<dbReference type="InterPro" id="IPR050114">
    <property type="entry name" value="UPF0173_UPF0282_UlaG_hydrolase"/>
</dbReference>
<evidence type="ECO:0000313" key="3">
    <source>
        <dbReference type="EMBL" id="MVT11429.1"/>
    </source>
</evidence>
<comment type="caution">
    <text evidence="3">The sequence shown here is derived from an EMBL/GenBank/DDBJ whole genome shotgun (WGS) entry which is preliminary data.</text>
</comment>
<proteinExistence type="predicted"/>
<name>A0A7K1UAM5_9BACT</name>
<evidence type="ECO:0000259" key="1">
    <source>
        <dbReference type="Pfam" id="PF12706"/>
    </source>
</evidence>
<feature type="domain" description="Diiron non-heme beta-hydroxylase N-terminal" evidence="2">
    <location>
        <begin position="7"/>
        <end position="237"/>
    </location>
</feature>
<dbReference type="PANTHER" id="PTHR43546">
    <property type="entry name" value="UPF0173 METAL-DEPENDENT HYDROLASE MJ1163-RELATED"/>
    <property type="match status" value="1"/>
</dbReference>
<reference evidence="3 4" key="1">
    <citation type="submission" date="2019-12" db="EMBL/GenBank/DDBJ databases">
        <title>Chitinophaga sp. strain ysch24 (GDMCC 1.1355), whole genome shotgun sequence.</title>
        <authorList>
            <person name="Zhang X."/>
        </authorList>
    </citation>
    <scope>NUCLEOTIDE SEQUENCE [LARGE SCALE GENOMIC DNA]</scope>
    <source>
        <strain evidence="4">ysch24</strain>
    </source>
</reference>
<keyword evidence="4" id="KW-1185">Reference proteome</keyword>